<dbReference type="InterPro" id="IPR046960">
    <property type="entry name" value="PPR_At4g14850-like_plant"/>
</dbReference>
<dbReference type="GO" id="GO:0009451">
    <property type="term" value="P:RNA modification"/>
    <property type="evidence" value="ECO:0007669"/>
    <property type="project" value="InterPro"/>
</dbReference>
<dbReference type="InterPro" id="IPR002885">
    <property type="entry name" value="PPR_rpt"/>
</dbReference>
<dbReference type="PANTHER" id="PTHR47926:SF395">
    <property type="entry name" value="TETRATRICOPEPTIDE-LIKE HELICAL DOMAIN, DYW DOMAIN PROTEIN-RELATED"/>
    <property type="match status" value="1"/>
</dbReference>
<dbReference type="EMBL" id="JAXUIC010000006">
    <property type="protein sequence ID" value="KAK4587321.1"/>
    <property type="molecule type" value="Genomic_DNA"/>
</dbReference>
<keyword evidence="1" id="KW-0677">Repeat</keyword>
<dbReference type="AlphaFoldDB" id="A0AAN7IV93"/>
<comment type="caution">
    <text evidence="3">The sequence shown here is derived from an EMBL/GenBank/DDBJ whole genome shotgun (WGS) entry which is preliminary data.</text>
</comment>
<sequence>MSSFSLNTLAFSPHSTTTTTTTTTTATTATTIIQLKQVHAQILRRSSNLNPSSNTLILQLLVSSCTLSPHHLEYALHVFDQIPTPHTHLSNTFLRELSRKAEPKKALLVYERMRRKEGLGVDRFTFPPLLKAVSKASALAEGMEIHGLAAKLGFDSDPYVETGLVGMYSACGRILEARLVFDKMSHRDVVTWSIMIDGYGFYGIFSLVGVVAYIFFLHSYLNCFEIN</sequence>
<evidence type="ECO:0000313" key="4">
    <source>
        <dbReference type="Proteomes" id="UP001324115"/>
    </source>
</evidence>
<gene>
    <name evidence="3" type="ORF">RGQ29_024152</name>
</gene>
<evidence type="ECO:0000313" key="3">
    <source>
        <dbReference type="EMBL" id="KAK4587321.1"/>
    </source>
</evidence>
<dbReference type="Proteomes" id="UP001324115">
    <property type="component" value="Unassembled WGS sequence"/>
</dbReference>
<protein>
    <recommendedName>
        <fullName evidence="5">Pentatricopeptide repeat-containing protein</fullName>
    </recommendedName>
</protein>
<evidence type="ECO:0008006" key="5">
    <source>
        <dbReference type="Google" id="ProtNLM"/>
    </source>
</evidence>
<keyword evidence="2" id="KW-0812">Transmembrane</keyword>
<proteinExistence type="predicted"/>
<name>A0AAN7IV93_QUERU</name>
<evidence type="ECO:0000256" key="2">
    <source>
        <dbReference type="SAM" id="Phobius"/>
    </source>
</evidence>
<keyword evidence="4" id="KW-1185">Reference proteome</keyword>
<keyword evidence="2" id="KW-0472">Membrane</keyword>
<keyword evidence="2" id="KW-1133">Transmembrane helix</keyword>
<dbReference type="Pfam" id="PF01535">
    <property type="entry name" value="PPR"/>
    <property type="match status" value="2"/>
</dbReference>
<dbReference type="PANTHER" id="PTHR47926">
    <property type="entry name" value="PENTATRICOPEPTIDE REPEAT-CONTAINING PROTEIN"/>
    <property type="match status" value="1"/>
</dbReference>
<reference evidence="3 4" key="1">
    <citation type="journal article" date="2023" name="G3 (Bethesda)">
        <title>A haplotype-resolved chromosome-scale genome for Quercus rubra L. provides insights into the genetics of adaptive traits for red oak species.</title>
        <authorList>
            <person name="Kapoor B."/>
            <person name="Jenkins J."/>
            <person name="Schmutz J."/>
            <person name="Zhebentyayeva T."/>
            <person name="Kuelheim C."/>
            <person name="Coggeshall M."/>
            <person name="Heim C."/>
            <person name="Lasky J.R."/>
            <person name="Leites L."/>
            <person name="Islam-Faridi N."/>
            <person name="Romero-Severson J."/>
            <person name="DeLeo V.L."/>
            <person name="Lucas S.M."/>
            <person name="Lazic D."/>
            <person name="Gailing O."/>
            <person name="Carlson J."/>
            <person name="Staton M."/>
        </authorList>
    </citation>
    <scope>NUCLEOTIDE SEQUENCE [LARGE SCALE GENOMIC DNA]</scope>
    <source>
        <strain evidence="3">Pseudo-F2</strain>
    </source>
</reference>
<dbReference type="Gene3D" id="1.25.40.10">
    <property type="entry name" value="Tetratricopeptide repeat domain"/>
    <property type="match status" value="1"/>
</dbReference>
<dbReference type="InterPro" id="IPR011990">
    <property type="entry name" value="TPR-like_helical_dom_sf"/>
</dbReference>
<dbReference type="GO" id="GO:0003723">
    <property type="term" value="F:RNA binding"/>
    <property type="evidence" value="ECO:0007669"/>
    <property type="project" value="InterPro"/>
</dbReference>
<evidence type="ECO:0000256" key="1">
    <source>
        <dbReference type="ARBA" id="ARBA00022737"/>
    </source>
</evidence>
<organism evidence="3 4">
    <name type="scientific">Quercus rubra</name>
    <name type="common">Northern red oak</name>
    <name type="synonym">Quercus borealis</name>
    <dbReference type="NCBI Taxonomy" id="3512"/>
    <lineage>
        <taxon>Eukaryota</taxon>
        <taxon>Viridiplantae</taxon>
        <taxon>Streptophyta</taxon>
        <taxon>Embryophyta</taxon>
        <taxon>Tracheophyta</taxon>
        <taxon>Spermatophyta</taxon>
        <taxon>Magnoliopsida</taxon>
        <taxon>eudicotyledons</taxon>
        <taxon>Gunneridae</taxon>
        <taxon>Pentapetalae</taxon>
        <taxon>rosids</taxon>
        <taxon>fabids</taxon>
        <taxon>Fagales</taxon>
        <taxon>Fagaceae</taxon>
        <taxon>Quercus</taxon>
    </lineage>
</organism>
<feature type="transmembrane region" description="Helical" evidence="2">
    <location>
        <begin position="199"/>
        <end position="221"/>
    </location>
</feature>
<accession>A0AAN7IV93</accession>